<dbReference type="OrthoDB" id="9788031at2"/>
<comment type="subcellular location">
    <subcellularLocation>
        <location evidence="4">Cytoplasm</location>
    </subcellularLocation>
    <subcellularLocation>
        <location evidence="4">Cell membrane</location>
        <topology evidence="4">Peripheral membrane protein</topology>
        <orientation evidence="4">Cytoplasmic side</orientation>
    </subcellularLocation>
</comment>
<dbReference type="GO" id="GO:0005886">
    <property type="term" value="C:plasma membrane"/>
    <property type="evidence" value="ECO:0007669"/>
    <property type="project" value="UniProtKB-SubCell"/>
</dbReference>
<dbReference type="EMBL" id="SNZH01000012">
    <property type="protein sequence ID" value="TDR40721.1"/>
    <property type="molecule type" value="Genomic_DNA"/>
</dbReference>
<dbReference type="Pfam" id="PF04356">
    <property type="entry name" value="DUF489"/>
    <property type="match status" value="1"/>
</dbReference>
<dbReference type="GO" id="GO:0005737">
    <property type="term" value="C:cytoplasm"/>
    <property type="evidence" value="ECO:0007669"/>
    <property type="project" value="UniProtKB-SubCell"/>
</dbReference>
<keyword evidence="3 4" id="KW-0472">Membrane</keyword>
<keyword evidence="6" id="KW-1185">Reference proteome</keyword>
<evidence type="ECO:0000256" key="1">
    <source>
        <dbReference type="ARBA" id="ARBA00022475"/>
    </source>
</evidence>
<protein>
    <recommendedName>
        <fullName evidence="4">High frequency lysogenization protein HflD homolog</fullName>
    </recommendedName>
</protein>
<evidence type="ECO:0000256" key="4">
    <source>
        <dbReference type="HAMAP-Rule" id="MF_00695"/>
    </source>
</evidence>
<evidence type="ECO:0000256" key="3">
    <source>
        <dbReference type="ARBA" id="ARBA00023136"/>
    </source>
</evidence>
<comment type="caution">
    <text evidence="5">The sequence shown here is derived from an EMBL/GenBank/DDBJ whole genome shotgun (WGS) entry which is preliminary data.</text>
</comment>
<dbReference type="InterPro" id="IPR035932">
    <property type="entry name" value="HflD-like_sf"/>
</dbReference>
<dbReference type="NCBIfam" id="NF001246">
    <property type="entry name" value="PRK00218.1-2"/>
    <property type="match status" value="1"/>
</dbReference>
<reference evidence="5 6" key="1">
    <citation type="submission" date="2019-03" db="EMBL/GenBank/DDBJ databases">
        <title>Genomic Encyclopedia of Type Strains, Phase IV (KMG-IV): sequencing the most valuable type-strain genomes for metagenomic binning, comparative biology and taxonomic classification.</title>
        <authorList>
            <person name="Goeker M."/>
        </authorList>
    </citation>
    <scope>NUCLEOTIDE SEQUENCE [LARGE SCALE GENOMIC DNA]</scope>
    <source>
        <strain evidence="5 6">DSM 21667</strain>
    </source>
</reference>
<dbReference type="HAMAP" id="MF_00695">
    <property type="entry name" value="HflD_protein"/>
    <property type="match status" value="1"/>
</dbReference>
<evidence type="ECO:0000313" key="5">
    <source>
        <dbReference type="EMBL" id="TDR40721.1"/>
    </source>
</evidence>
<dbReference type="RefSeq" id="WP_133820094.1">
    <property type="nucleotide sequence ID" value="NZ_SNZH01000012.1"/>
</dbReference>
<gene>
    <name evidence="4" type="primary">hflD</name>
    <name evidence="5" type="ORF">DFR29_11235</name>
</gene>
<dbReference type="Gene3D" id="1.10.3890.10">
    <property type="entry name" value="HflD-like"/>
    <property type="match status" value="1"/>
</dbReference>
<dbReference type="PANTHER" id="PTHR38100">
    <property type="entry name" value="HIGH FREQUENCY LYSOGENIZATION PROTEIN HFLD"/>
    <property type="match status" value="1"/>
</dbReference>
<organism evidence="5 6">
    <name type="scientific">Tahibacter aquaticus</name>
    <dbReference type="NCBI Taxonomy" id="520092"/>
    <lineage>
        <taxon>Bacteria</taxon>
        <taxon>Pseudomonadati</taxon>
        <taxon>Pseudomonadota</taxon>
        <taxon>Gammaproteobacteria</taxon>
        <taxon>Lysobacterales</taxon>
        <taxon>Rhodanobacteraceae</taxon>
        <taxon>Tahibacter</taxon>
    </lineage>
</organism>
<dbReference type="Proteomes" id="UP000295293">
    <property type="component" value="Unassembled WGS sequence"/>
</dbReference>
<evidence type="ECO:0000256" key="2">
    <source>
        <dbReference type="ARBA" id="ARBA00022490"/>
    </source>
</evidence>
<accession>A0A4R6YRH2</accession>
<dbReference type="InterPro" id="IPR007451">
    <property type="entry name" value="HflD"/>
</dbReference>
<keyword evidence="1 4" id="KW-1003">Cell membrane</keyword>
<dbReference type="PANTHER" id="PTHR38100:SF1">
    <property type="entry name" value="HIGH FREQUENCY LYSOGENIZATION PROTEIN HFLD"/>
    <property type="match status" value="1"/>
</dbReference>
<proteinExistence type="inferred from homology"/>
<evidence type="ECO:0000313" key="6">
    <source>
        <dbReference type="Proteomes" id="UP000295293"/>
    </source>
</evidence>
<keyword evidence="2 4" id="KW-0963">Cytoplasm</keyword>
<dbReference type="SUPFAM" id="SSF101322">
    <property type="entry name" value="YcfC-like"/>
    <property type="match status" value="1"/>
</dbReference>
<dbReference type="AlphaFoldDB" id="A0A4R6YRH2"/>
<comment type="similarity">
    <text evidence="4">Belongs to the HflD family.</text>
</comment>
<name>A0A4R6YRH2_9GAMM</name>
<sequence length="207" mass="22249">MNEAQVVALAGVFQSAALVRATATTGSQDASALEASIASILRIDVNDAAEAFGGVVGVRMGLEALIQQLERNPGELAISQIAVSVLRVERKLSGRPGMLQTLREGIEAIQRQVDHLGVVHTSVLARLSELYASTLSNLRPRVVVQGNPLYLQQSAQVERIRSTLLAGVRAAVLWRQLGGSQWHLLFKRKQVVMLARGLLSRAKLDGG</sequence>